<dbReference type="SUPFAM" id="SSF48498">
    <property type="entry name" value="Tetracyclin repressor-like, C-terminal domain"/>
    <property type="match status" value="1"/>
</dbReference>
<evidence type="ECO:0000256" key="2">
    <source>
        <dbReference type="ARBA" id="ARBA00023125"/>
    </source>
</evidence>
<dbReference type="EMBL" id="VRZA01000004">
    <property type="protein sequence ID" value="TXS92781.1"/>
    <property type="molecule type" value="Genomic_DNA"/>
</dbReference>
<dbReference type="PROSITE" id="PS50977">
    <property type="entry name" value="HTH_TETR_2"/>
    <property type="match status" value="1"/>
</dbReference>
<evidence type="ECO:0000313" key="7">
    <source>
        <dbReference type="Proteomes" id="UP000321039"/>
    </source>
</evidence>
<comment type="caution">
    <text evidence="6">The sequence shown here is derived from an EMBL/GenBank/DDBJ whole genome shotgun (WGS) entry which is preliminary data.</text>
</comment>
<feature type="DNA-binding region" description="H-T-H motif" evidence="4">
    <location>
        <begin position="39"/>
        <end position="58"/>
    </location>
</feature>
<organism evidence="6 7">
    <name type="scientific">Parahaliea maris</name>
    <dbReference type="NCBI Taxonomy" id="2716870"/>
    <lineage>
        <taxon>Bacteria</taxon>
        <taxon>Pseudomonadati</taxon>
        <taxon>Pseudomonadota</taxon>
        <taxon>Gammaproteobacteria</taxon>
        <taxon>Cellvibrionales</taxon>
        <taxon>Halieaceae</taxon>
        <taxon>Parahaliea</taxon>
    </lineage>
</organism>
<accession>A0A5C9A035</accession>
<name>A0A5C9A035_9GAMM</name>
<dbReference type="Pfam" id="PF00440">
    <property type="entry name" value="TetR_N"/>
    <property type="match status" value="1"/>
</dbReference>
<dbReference type="Proteomes" id="UP000321039">
    <property type="component" value="Unassembled WGS sequence"/>
</dbReference>
<evidence type="ECO:0000256" key="3">
    <source>
        <dbReference type="ARBA" id="ARBA00023163"/>
    </source>
</evidence>
<keyword evidence="2 4" id="KW-0238">DNA-binding</keyword>
<dbReference type="InterPro" id="IPR009057">
    <property type="entry name" value="Homeodomain-like_sf"/>
</dbReference>
<dbReference type="InterPro" id="IPR023772">
    <property type="entry name" value="DNA-bd_HTH_TetR-type_CS"/>
</dbReference>
<keyword evidence="1" id="KW-0805">Transcription regulation</keyword>
<keyword evidence="3" id="KW-0804">Transcription</keyword>
<sequence>MEPSPAPEGRRERKKRETRERILQVAQAQFNRHGFEATTVEAIAEQADISKPTLFNYFPSKLSILQALLPEVDERFAEVIEATAQTSAVTGKRLEAFFNYVASMTEATPHLTRSLMLQSLQVYGSTEPSEGPSDLRRFPATRNALQNLLEAGIQRGEVRSDARPEQLTEYVTGIYVHQFMTWLIDPNYPLHRELVAAATFLTAALRPAPPA</sequence>
<dbReference type="GO" id="GO:0000976">
    <property type="term" value="F:transcription cis-regulatory region binding"/>
    <property type="evidence" value="ECO:0007669"/>
    <property type="project" value="TreeGrafter"/>
</dbReference>
<evidence type="ECO:0000259" key="5">
    <source>
        <dbReference type="PROSITE" id="PS50977"/>
    </source>
</evidence>
<evidence type="ECO:0000313" key="6">
    <source>
        <dbReference type="EMBL" id="TXS92781.1"/>
    </source>
</evidence>
<dbReference type="Gene3D" id="1.10.357.10">
    <property type="entry name" value="Tetracycline Repressor, domain 2"/>
    <property type="match status" value="1"/>
</dbReference>
<gene>
    <name evidence="6" type="ORF">FV139_12465</name>
</gene>
<evidence type="ECO:0000256" key="4">
    <source>
        <dbReference type="PROSITE-ProRule" id="PRU00335"/>
    </source>
</evidence>
<dbReference type="InterPro" id="IPR036271">
    <property type="entry name" value="Tet_transcr_reg_TetR-rel_C_sf"/>
</dbReference>
<dbReference type="SUPFAM" id="SSF46689">
    <property type="entry name" value="Homeodomain-like"/>
    <property type="match status" value="1"/>
</dbReference>
<dbReference type="PRINTS" id="PR00455">
    <property type="entry name" value="HTHTETR"/>
</dbReference>
<dbReference type="PROSITE" id="PS01081">
    <property type="entry name" value="HTH_TETR_1"/>
    <property type="match status" value="1"/>
</dbReference>
<reference evidence="6 7" key="1">
    <citation type="submission" date="2019-08" db="EMBL/GenBank/DDBJ databases">
        <title>Parahaliea maris sp. nov., isolated from the surface seawater.</title>
        <authorList>
            <person name="Liu Y."/>
        </authorList>
    </citation>
    <scope>NUCLEOTIDE SEQUENCE [LARGE SCALE GENOMIC DNA]</scope>
    <source>
        <strain evidence="6 7">HSLHS9</strain>
    </source>
</reference>
<feature type="domain" description="HTH tetR-type" evidence="5">
    <location>
        <begin position="16"/>
        <end position="76"/>
    </location>
</feature>
<proteinExistence type="predicted"/>
<dbReference type="AlphaFoldDB" id="A0A5C9A035"/>
<dbReference type="PANTHER" id="PTHR30055">
    <property type="entry name" value="HTH-TYPE TRANSCRIPTIONAL REGULATOR RUTR"/>
    <property type="match status" value="1"/>
</dbReference>
<dbReference type="GO" id="GO:0003700">
    <property type="term" value="F:DNA-binding transcription factor activity"/>
    <property type="evidence" value="ECO:0007669"/>
    <property type="project" value="TreeGrafter"/>
</dbReference>
<keyword evidence="7" id="KW-1185">Reference proteome</keyword>
<evidence type="ECO:0000256" key="1">
    <source>
        <dbReference type="ARBA" id="ARBA00023015"/>
    </source>
</evidence>
<dbReference type="RefSeq" id="WP_148068784.1">
    <property type="nucleotide sequence ID" value="NZ_VRZA01000004.1"/>
</dbReference>
<dbReference type="InterPro" id="IPR001647">
    <property type="entry name" value="HTH_TetR"/>
</dbReference>
<dbReference type="InterPro" id="IPR050109">
    <property type="entry name" value="HTH-type_TetR-like_transc_reg"/>
</dbReference>
<protein>
    <submittedName>
        <fullName evidence="6">Helix-turn-helix transcriptional regulator</fullName>
    </submittedName>
</protein>
<dbReference type="PANTHER" id="PTHR30055:SF234">
    <property type="entry name" value="HTH-TYPE TRANSCRIPTIONAL REGULATOR BETI"/>
    <property type="match status" value="1"/>
</dbReference>